<name>A0ABP0G1W7_CLALP</name>
<protein>
    <submittedName>
        <fullName evidence="2">Uncharacterized protein</fullName>
    </submittedName>
</protein>
<evidence type="ECO:0000313" key="2">
    <source>
        <dbReference type="EMBL" id="CAK8684799.1"/>
    </source>
</evidence>
<feature type="compositionally biased region" description="Basic and acidic residues" evidence="1">
    <location>
        <begin position="108"/>
        <end position="152"/>
    </location>
</feature>
<feature type="compositionally biased region" description="Acidic residues" evidence="1">
    <location>
        <begin position="160"/>
        <end position="180"/>
    </location>
</feature>
<accession>A0ABP0G1W7</accession>
<feature type="compositionally biased region" description="Basic and acidic residues" evidence="1">
    <location>
        <begin position="9"/>
        <end position="40"/>
    </location>
</feature>
<evidence type="ECO:0000313" key="3">
    <source>
        <dbReference type="Proteomes" id="UP001642483"/>
    </source>
</evidence>
<reference evidence="2 3" key="1">
    <citation type="submission" date="2024-02" db="EMBL/GenBank/DDBJ databases">
        <authorList>
            <person name="Daric V."/>
            <person name="Darras S."/>
        </authorList>
    </citation>
    <scope>NUCLEOTIDE SEQUENCE [LARGE SCALE GENOMIC DNA]</scope>
</reference>
<organism evidence="2 3">
    <name type="scientific">Clavelina lepadiformis</name>
    <name type="common">Light-bulb sea squirt</name>
    <name type="synonym">Ascidia lepadiformis</name>
    <dbReference type="NCBI Taxonomy" id="159417"/>
    <lineage>
        <taxon>Eukaryota</taxon>
        <taxon>Metazoa</taxon>
        <taxon>Chordata</taxon>
        <taxon>Tunicata</taxon>
        <taxon>Ascidiacea</taxon>
        <taxon>Aplousobranchia</taxon>
        <taxon>Clavelinidae</taxon>
        <taxon>Clavelina</taxon>
    </lineage>
</organism>
<sequence>MDTIGFTEEVNKPEENLSEKVDKLDVGDELIKANGNEDKVASSGDDGGNDEEEGEIVDENQDKNKSDDLEDPNSLMEKDKKPNYHVPEVPEINNNKNDDVASCNRALDGVECKEKQADDKFSDGQDKLPDNKEMGHKDKQSLNEANKSENKDTAVQSKTDEDEIDKEDIETKEDGTESDGEIGKYVIT</sequence>
<dbReference type="Proteomes" id="UP001642483">
    <property type="component" value="Unassembled WGS sequence"/>
</dbReference>
<dbReference type="EMBL" id="CAWYQH010000098">
    <property type="protein sequence ID" value="CAK8684799.1"/>
    <property type="molecule type" value="Genomic_DNA"/>
</dbReference>
<gene>
    <name evidence="2" type="ORF">CVLEPA_LOCUS15913</name>
</gene>
<proteinExistence type="predicted"/>
<comment type="caution">
    <text evidence="2">The sequence shown here is derived from an EMBL/GenBank/DDBJ whole genome shotgun (WGS) entry which is preliminary data.</text>
</comment>
<feature type="compositionally biased region" description="Acidic residues" evidence="1">
    <location>
        <begin position="47"/>
        <end position="59"/>
    </location>
</feature>
<feature type="region of interest" description="Disordered" evidence="1">
    <location>
        <begin position="1"/>
        <end position="188"/>
    </location>
</feature>
<evidence type="ECO:0000256" key="1">
    <source>
        <dbReference type="SAM" id="MobiDB-lite"/>
    </source>
</evidence>
<keyword evidence="3" id="KW-1185">Reference proteome</keyword>